<evidence type="ECO:0000313" key="3">
    <source>
        <dbReference type="Proteomes" id="UP001607302"/>
    </source>
</evidence>
<organism evidence="2 3">
    <name type="scientific">Vespula squamosa</name>
    <name type="common">Southern yellow jacket</name>
    <name type="synonym">Wasp</name>
    <dbReference type="NCBI Taxonomy" id="30214"/>
    <lineage>
        <taxon>Eukaryota</taxon>
        <taxon>Metazoa</taxon>
        <taxon>Ecdysozoa</taxon>
        <taxon>Arthropoda</taxon>
        <taxon>Hexapoda</taxon>
        <taxon>Insecta</taxon>
        <taxon>Pterygota</taxon>
        <taxon>Neoptera</taxon>
        <taxon>Endopterygota</taxon>
        <taxon>Hymenoptera</taxon>
        <taxon>Apocrita</taxon>
        <taxon>Aculeata</taxon>
        <taxon>Vespoidea</taxon>
        <taxon>Vespidae</taxon>
        <taxon>Vespinae</taxon>
        <taxon>Vespula</taxon>
    </lineage>
</organism>
<protein>
    <submittedName>
        <fullName evidence="2">Uncharacterized protein</fullName>
    </submittedName>
</protein>
<feature type="region of interest" description="Disordered" evidence="1">
    <location>
        <begin position="69"/>
        <end position="119"/>
    </location>
</feature>
<reference evidence="2 3" key="1">
    <citation type="journal article" date="2024" name="Ann. Entomol. Soc. Am.">
        <title>Genomic analyses of the southern and eastern yellowjacket wasps (Hymenoptera: Vespidae) reveal evolutionary signatures of social life.</title>
        <authorList>
            <person name="Catto M.A."/>
            <person name="Caine P.B."/>
            <person name="Orr S.E."/>
            <person name="Hunt B.G."/>
            <person name="Goodisman M.A.D."/>
        </authorList>
    </citation>
    <scope>NUCLEOTIDE SEQUENCE [LARGE SCALE GENOMIC DNA]</scope>
    <source>
        <strain evidence="2">233</strain>
        <tissue evidence="2">Head and thorax</tissue>
    </source>
</reference>
<comment type="caution">
    <text evidence="2">The sequence shown here is derived from an EMBL/GenBank/DDBJ whole genome shotgun (WGS) entry which is preliminary data.</text>
</comment>
<evidence type="ECO:0000256" key="1">
    <source>
        <dbReference type="SAM" id="MobiDB-lite"/>
    </source>
</evidence>
<proteinExistence type="predicted"/>
<accession>A0ABD2ABZ6</accession>
<dbReference type="AlphaFoldDB" id="A0ABD2ABZ6"/>
<dbReference type="EMBL" id="JAUDFV010000152">
    <property type="protein sequence ID" value="KAL2718142.1"/>
    <property type="molecule type" value="Genomic_DNA"/>
</dbReference>
<feature type="compositionally biased region" description="Basic and acidic residues" evidence="1">
    <location>
        <begin position="80"/>
        <end position="93"/>
    </location>
</feature>
<gene>
    <name evidence="2" type="ORF">V1478_012018</name>
</gene>
<dbReference type="Proteomes" id="UP001607302">
    <property type="component" value="Unassembled WGS sequence"/>
</dbReference>
<evidence type="ECO:0000313" key="2">
    <source>
        <dbReference type="EMBL" id="KAL2718142.1"/>
    </source>
</evidence>
<keyword evidence="3" id="KW-1185">Reference proteome</keyword>
<name>A0ABD2ABZ6_VESSQ</name>
<sequence length="148" mass="16171">MAEEKVLSRSVVAIEGHDSNGGYKSAGKHKIPRWTREYREKEFKTAERNDRREKGVATWLGVIESSATSSVGVPLSGGRVGDHRWGGKKEFSRRSRPTKVTVGVKDDAPPLVPSYQGLLEGDSGGSVSASLELERLLVFTPDSLSFRA</sequence>